<name>A0A3A1VE90_9BACL</name>
<evidence type="ECO:0000313" key="1">
    <source>
        <dbReference type="EMBL" id="RIX59228.1"/>
    </source>
</evidence>
<dbReference type="Proteomes" id="UP000266482">
    <property type="component" value="Unassembled WGS sequence"/>
</dbReference>
<sequence>MFINQKKKIRGWKRQIRKIDKWKRRVIDFDIEHFNQYHRDYAKLWIHPFYAIPRRNPPAWYNRFLLEAMLDVHLNWNEKLTDTGEDYYLKLWIYDPHFIHSQVVAAYRNSLHFYDKAFDVGSQEKQFPFYKFDYLREKLERFDWCQHIDCDVFTECELLDNVQRGWMSEKEIEAIKGKAYKVETIHLSDGDTDKTYSVQVGDVWIGTIKK</sequence>
<evidence type="ECO:0008006" key="3">
    <source>
        <dbReference type="Google" id="ProtNLM"/>
    </source>
</evidence>
<dbReference type="EMBL" id="QXQA01000002">
    <property type="protein sequence ID" value="RIX59228.1"/>
    <property type="molecule type" value="Genomic_DNA"/>
</dbReference>
<organism evidence="1 2">
    <name type="scientific">Paenibacillus nanensis</name>
    <dbReference type="NCBI Taxonomy" id="393251"/>
    <lineage>
        <taxon>Bacteria</taxon>
        <taxon>Bacillati</taxon>
        <taxon>Bacillota</taxon>
        <taxon>Bacilli</taxon>
        <taxon>Bacillales</taxon>
        <taxon>Paenibacillaceae</taxon>
        <taxon>Paenibacillus</taxon>
    </lineage>
</organism>
<evidence type="ECO:0000313" key="2">
    <source>
        <dbReference type="Proteomes" id="UP000266482"/>
    </source>
</evidence>
<protein>
    <recommendedName>
        <fullName evidence="3">DUF3841 domain-containing protein</fullName>
    </recommendedName>
</protein>
<accession>A0A3A1VE90</accession>
<keyword evidence="2" id="KW-1185">Reference proteome</keyword>
<proteinExistence type="predicted"/>
<comment type="caution">
    <text evidence="1">The sequence shown here is derived from an EMBL/GenBank/DDBJ whole genome shotgun (WGS) entry which is preliminary data.</text>
</comment>
<dbReference type="RefSeq" id="WP_119598060.1">
    <property type="nucleotide sequence ID" value="NZ_QXQA01000002.1"/>
</dbReference>
<dbReference type="OrthoDB" id="6656969at2"/>
<gene>
    <name evidence="1" type="ORF">D3P08_03470</name>
</gene>
<reference evidence="1 2" key="1">
    <citation type="submission" date="2018-09" db="EMBL/GenBank/DDBJ databases">
        <title>Paenibacillus aracenensis nov. sp. isolated from a cave in southern Spain.</title>
        <authorList>
            <person name="Jurado V."/>
            <person name="Gutierrez-Patricio S."/>
            <person name="Gonzalez-Pimentel J.L."/>
            <person name="Miller A.Z."/>
            <person name="Laiz L."/>
            <person name="Saiz-Jimenez C."/>
        </authorList>
    </citation>
    <scope>NUCLEOTIDE SEQUENCE [LARGE SCALE GENOMIC DNA]</scope>
    <source>
        <strain evidence="1 2">DSM 22867</strain>
    </source>
</reference>
<dbReference type="AlphaFoldDB" id="A0A3A1VE90"/>